<accession>A0AAW2C0P5</accession>
<feature type="transmembrane region" description="Helical" evidence="15">
    <location>
        <begin position="513"/>
        <end position="535"/>
    </location>
</feature>
<dbReference type="Gene3D" id="3.30.430.20">
    <property type="entry name" value="Gnk2 domain, C-X8-C-X2-C motif"/>
    <property type="match status" value="2"/>
</dbReference>
<evidence type="ECO:0000256" key="8">
    <source>
        <dbReference type="ARBA" id="ARBA00022777"/>
    </source>
</evidence>
<protein>
    <recommendedName>
        <fullName evidence="20">Cysteine-rich receptor-like protein kinase 25</fullName>
    </recommendedName>
</protein>
<feature type="transmembrane region" description="Helical" evidence="15">
    <location>
        <begin position="224"/>
        <end position="246"/>
    </location>
</feature>
<dbReference type="SMART" id="SM00220">
    <property type="entry name" value="S_TKc"/>
    <property type="match status" value="1"/>
</dbReference>
<evidence type="ECO:0000256" key="3">
    <source>
        <dbReference type="ARBA" id="ARBA00022679"/>
    </source>
</evidence>
<dbReference type="Gene3D" id="1.10.510.10">
    <property type="entry name" value="Transferase(Phosphotransferase) domain 1"/>
    <property type="match status" value="1"/>
</dbReference>
<dbReference type="InterPro" id="IPR000719">
    <property type="entry name" value="Prot_kinase_dom"/>
</dbReference>
<keyword evidence="6" id="KW-0677">Repeat</keyword>
<dbReference type="InterPro" id="IPR038408">
    <property type="entry name" value="GNK2_sf"/>
</dbReference>
<feature type="compositionally biased region" description="Polar residues" evidence="14">
    <location>
        <begin position="684"/>
        <end position="695"/>
    </location>
</feature>
<dbReference type="FunFam" id="1.10.510.10:FF:000129">
    <property type="entry name" value="cysteine-rich receptor-like protein kinase 10"/>
    <property type="match status" value="1"/>
</dbReference>
<feature type="domain" description="Gnk2-homologous" evidence="17">
    <location>
        <begin position="366"/>
        <end position="476"/>
    </location>
</feature>
<keyword evidence="19" id="KW-1185">Reference proteome</keyword>
<evidence type="ECO:0000313" key="18">
    <source>
        <dbReference type="EMBL" id="KAK9991779.1"/>
    </source>
</evidence>
<comment type="caution">
    <text evidence="18">The sequence shown here is derived from an EMBL/GenBank/DDBJ whole genome shotgun (WGS) entry which is preliminary data.</text>
</comment>
<keyword evidence="5" id="KW-0732">Signal</keyword>
<evidence type="ECO:0000256" key="9">
    <source>
        <dbReference type="ARBA" id="ARBA00022840"/>
    </source>
</evidence>
<reference evidence="18 19" key="1">
    <citation type="submission" date="2024-01" db="EMBL/GenBank/DDBJ databases">
        <title>A telomere-to-telomere, gap-free genome of sweet tea (Lithocarpus litseifolius).</title>
        <authorList>
            <person name="Zhou J."/>
        </authorList>
    </citation>
    <scope>NUCLEOTIDE SEQUENCE [LARGE SCALE GENOMIC DNA]</scope>
    <source>
        <strain evidence="18">Zhou-2022a</strain>
        <tissue evidence="18">Leaf</tissue>
    </source>
</reference>
<keyword evidence="10 15" id="KW-1133">Transmembrane helix</keyword>
<comment type="subcellular location">
    <subcellularLocation>
        <location evidence="1">Membrane</location>
        <topology evidence="1">Single-pass membrane protein</topology>
    </subcellularLocation>
</comment>
<dbReference type="Pfam" id="PF01657">
    <property type="entry name" value="Stress-antifung"/>
    <property type="match status" value="2"/>
</dbReference>
<evidence type="ECO:0000256" key="12">
    <source>
        <dbReference type="ARBA" id="ARBA00023170"/>
    </source>
</evidence>
<keyword evidence="9" id="KW-0067">ATP-binding</keyword>
<keyword evidence="7" id="KW-0547">Nucleotide-binding</keyword>
<dbReference type="InterPro" id="IPR011009">
    <property type="entry name" value="Kinase-like_dom_sf"/>
</dbReference>
<dbReference type="PROSITE" id="PS51473">
    <property type="entry name" value="GNK2"/>
    <property type="match status" value="2"/>
</dbReference>
<dbReference type="SUPFAM" id="SSF56112">
    <property type="entry name" value="Protein kinase-like (PK-like)"/>
    <property type="match status" value="2"/>
</dbReference>
<feature type="domain" description="Protein kinase" evidence="16">
    <location>
        <begin position="1"/>
        <end position="192"/>
    </location>
</feature>
<evidence type="ECO:0000256" key="5">
    <source>
        <dbReference type="ARBA" id="ARBA00022729"/>
    </source>
</evidence>
<dbReference type="PANTHER" id="PTHR27002:SF1080">
    <property type="entry name" value="CYSTEINE-RICH RECEPTOR-LIKE PROTEIN KINASE 29"/>
    <property type="match status" value="1"/>
</dbReference>
<dbReference type="GO" id="GO:0006950">
    <property type="term" value="P:response to stress"/>
    <property type="evidence" value="ECO:0007669"/>
    <property type="project" value="UniProtKB-ARBA"/>
</dbReference>
<dbReference type="EMBL" id="JAZDWU010000009">
    <property type="protein sequence ID" value="KAK9991779.1"/>
    <property type="molecule type" value="Genomic_DNA"/>
</dbReference>
<feature type="domain" description="Gnk2-homologous" evidence="17">
    <location>
        <begin position="257"/>
        <end position="360"/>
    </location>
</feature>
<evidence type="ECO:0000256" key="1">
    <source>
        <dbReference type="ARBA" id="ARBA00004167"/>
    </source>
</evidence>
<dbReference type="PROSITE" id="PS00108">
    <property type="entry name" value="PROTEIN_KINASE_ST"/>
    <property type="match status" value="1"/>
</dbReference>
<dbReference type="GO" id="GO:0004674">
    <property type="term" value="F:protein serine/threonine kinase activity"/>
    <property type="evidence" value="ECO:0007669"/>
    <property type="project" value="UniProtKB-KW"/>
</dbReference>
<sequence>MNWERRYNIICGIPRGILYLHEDSRLKIIHRDLKPSNVLLDEEMNPKISDFGLARLFDAGQSQDKTCRRVGTYGYMALEYISHGHYSAKSDVFSFGILVLEIVSGKKKSWLWNTDDVELLIRYAWTNWREGTASNLIDQTLGDGSRSEIMRCIHIGLLCVQENVAYRPTVASVVQMLSSHCSSLPTPARPAFLISSDIERDITLLESTSGASESEQSKDRDGTAYLLLVPFSMCNSSLITIVRAFLISLSLCLPLAVAQPKSCSNTGTFSNNSTYASNLNLLLSSLPSNVTANGGFYNTSAGQDPNKVYALALCRGDLDTGKCYTCTNISSQDITKQCPDQKEAIIWGAECILRYSNRNIFGTMEDLPSQCVPNPNNISSADLDQFNQTLYNLMGSLGTQASLGSSSKKYFAVGDKSFSSSRNVYGLVQCTPDISQMDCRICLEGAVANISSCSGGKEGGRVLKPSCIAWFEVFQFYDSTFVPSSPTTPVIPPTSDNSSPTKTSRGNSSTSRLVFFVVVPIAGLMTLITLAWAILRKKKSKQNVDSKLYMLHYLLVKVDKIKNDDATKRLEALKFNFSTIKAATNNFSNANKIGEGGFGSVYKAWTNWREGTASNLIDQTLGDGSRSEITRCIHIGLLCVQENVAYRPTMASVVQMLNSDSSSLPTPARPAFLIHSDIERDSNLPESTSGASKSK</sequence>
<keyword evidence="3" id="KW-0808">Transferase</keyword>
<keyword evidence="11 15" id="KW-0472">Membrane</keyword>
<evidence type="ECO:0000313" key="19">
    <source>
        <dbReference type="Proteomes" id="UP001459277"/>
    </source>
</evidence>
<dbReference type="AlphaFoldDB" id="A0AAW2C0P5"/>
<evidence type="ECO:0000256" key="7">
    <source>
        <dbReference type="ARBA" id="ARBA00022741"/>
    </source>
</evidence>
<keyword evidence="13" id="KW-0325">Glycoprotein</keyword>
<dbReference type="GO" id="GO:0005524">
    <property type="term" value="F:ATP binding"/>
    <property type="evidence" value="ECO:0007669"/>
    <property type="project" value="UniProtKB-KW"/>
</dbReference>
<evidence type="ECO:0000256" key="14">
    <source>
        <dbReference type="SAM" id="MobiDB-lite"/>
    </source>
</evidence>
<name>A0AAW2C0P5_9ROSI</name>
<dbReference type="PANTHER" id="PTHR27002">
    <property type="entry name" value="RECEPTOR-LIKE SERINE/THREONINE-PROTEIN KINASE SD1-8"/>
    <property type="match status" value="1"/>
</dbReference>
<dbReference type="FunFam" id="3.30.430.20:FF:000003">
    <property type="entry name" value="Cysteine-rich RLK (RECEPTOR-like protein kinase) 10"/>
    <property type="match status" value="1"/>
</dbReference>
<evidence type="ECO:0000256" key="2">
    <source>
        <dbReference type="ARBA" id="ARBA00022527"/>
    </source>
</evidence>
<evidence type="ECO:0008006" key="20">
    <source>
        <dbReference type="Google" id="ProtNLM"/>
    </source>
</evidence>
<dbReference type="CDD" id="cd23509">
    <property type="entry name" value="Gnk2-like"/>
    <property type="match status" value="2"/>
</dbReference>
<evidence type="ECO:0000256" key="4">
    <source>
        <dbReference type="ARBA" id="ARBA00022692"/>
    </source>
</evidence>
<gene>
    <name evidence="18" type="ORF">SO802_026764</name>
</gene>
<evidence type="ECO:0000256" key="6">
    <source>
        <dbReference type="ARBA" id="ARBA00022737"/>
    </source>
</evidence>
<keyword evidence="8" id="KW-0418">Kinase</keyword>
<keyword evidence="2" id="KW-0723">Serine/threonine-protein kinase</keyword>
<evidence type="ECO:0000256" key="13">
    <source>
        <dbReference type="ARBA" id="ARBA00023180"/>
    </source>
</evidence>
<evidence type="ECO:0000256" key="11">
    <source>
        <dbReference type="ARBA" id="ARBA00023136"/>
    </source>
</evidence>
<feature type="region of interest" description="Disordered" evidence="14">
    <location>
        <begin position="676"/>
        <end position="695"/>
    </location>
</feature>
<dbReference type="Proteomes" id="UP001459277">
    <property type="component" value="Unassembled WGS sequence"/>
</dbReference>
<keyword evidence="12" id="KW-0675">Receptor</keyword>
<dbReference type="GO" id="GO:0005886">
    <property type="term" value="C:plasma membrane"/>
    <property type="evidence" value="ECO:0007669"/>
    <property type="project" value="TreeGrafter"/>
</dbReference>
<evidence type="ECO:0000256" key="15">
    <source>
        <dbReference type="SAM" id="Phobius"/>
    </source>
</evidence>
<dbReference type="InterPro" id="IPR002902">
    <property type="entry name" value="GNK2"/>
</dbReference>
<dbReference type="InterPro" id="IPR008271">
    <property type="entry name" value="Ser/Thr_kinase_AS"/>
</dbReference>
<evidence type="ECO:0000256" key="10">
    <source>
        <dbReference type="ARBA" id="ARBA00022989"/>
    </source>
</evidence>
<evidence type="ECO:0000259" key="16">
    <source>
        <dbReference type="PROSITE" id="PS50011"/>
    </source>
</evidence>
<dbReference type="FunFam" id="3.30.430.20:FF:000007">
    <property type="entry name" value="Cysteine-rich receptor-like protein kinase 11"/>
    <property type="match status" value="1"/>
</dbReference>
<organism evidence="18 19">
    <name type="scientific">Lithocarpus litseifolius</name>
    <dbReference type="NCBI Taxonomy" id="425828"/>
    <lineage>
        <taxon>Eukaryota</taxon>
        <taxon>Viridiplantae</taxon>
        <taxon>Streptophyta</taxon>
        <taxon>Embryophyta</taxon>
        <taxon>Tracheophyta</taxon>
        <taxon>Spermatophyta</taxon>
        <taxon>Magnoliopsida</taxon>
        <taxon>eudicotyledons</taxon>
        <taxon>Gunneridae</taxon>
        <taxon>Pentapetalae</taxon>
        <taxon>rosids</taxon>
        <taxon>fabids</taxon>
        <taxon>Fagales</taxon>
        <taxon>Fagaceae</taxon>
        <taxon>Lithocarpus</taxon>
    </lineage>
</organism>
<dbReference type="Pfam" id="PF00069">
    <property type="entry name" value="Pkinase"/>
    <property type="match status" value="1"/>
</dbReference>
<feature type="compositionally biased region" description="Polar residues" evidence="14">
    <location>
        <begin position="496"/>
        <end position="508"/>
    </location>
</feature>
<keyword evidence="4 15" id="KW-0812">Transmembrane</keyword>
<dbReference type="PROSITE" id="PS50011">
    <property type="entry name" value="PROTEIN_KINASE_DOM"/>
    <property type="match status" value="1"/>
</dbReference>
<dbReference type="Gene3D" id="3.30.200.20">
    <property type="entry name" value="Phosphorylase Kinase, domain 1"/>
    <property type="match status" value="1"/>
</dbReference>
<proteinExistence type="predicted"/>
<feature type="region of interest" description="Disordered" evidence="14">
    <location>
        <begin position="485"/>
        <end position="508"/>
    </location>
</feature>
<evidence type="ECO:0000259" key="17">
    <source>
        <dbReference type="PROSITE" id="PS51473"/>
    </source>
</evidence>